<dbReference type="AlphaFoldDB" id="A0A8J8SJQ0"/>
<dbReference type="PANTHER" id="PTHR34182">
    <property type="entry name" value="PROTEIN-EXPORT MEMBRANE PROTEIN SECG"/>
    <property type="match status" value="1"/>
</dbReference>
<reference evidence="14" key="1">
    <citation type="submission" date="2020-01" db="EMBL/GenBank/DDBJ databases">
        <authorList>
            <person name="Yang Y."/>
            <person name="Kwon Y.M."/>
        </authorList>
    </citation>
    <scope>NUCLEOTIDE SEQUENCE</scope>
    <source>
        <strain evidence="14">PG104</strain>
    </source>
</reference>
<name>A0A8J8SJQ0_9RHOB</name>
<feature type="region of interest" description="Disordered" evidence="13">
    <location>
        <begin position="89"/>
        <end position="140"/>
    </location>
</feature>
<evidence type="ECO:0000256" key="7">
    <source>
        <dbReference type="ARBA" id="ARBA00022927"/>
    </source>
</evidence>
<evidence type="ECO:0000256" key="10">
    <source>
        <dbReference type="ARBA" id="ARBA00023136"/>
    </source>
</evidence>
<organism evidence="14 15">
    <name type="scientific">Falsirhodobacter algicola</name>
    <dbReference type="NCBI Taxonomy" id="2692330"/>
    <lineage>
        <taxon>Bacteria</taxon>
        <taxon>Pseudomonadati</taxon>
        <taxon>Pseudomonadota</taxon>
        <taxon>Alphaproteobacteria</taxon>
        <taxon>Rhodobacterales</taxon>
        <taxon>Paracoccaceae</taxon>
        <taxon>Falsirhodobacter</taxon>
    </lineage>
</organism>
<dbReference type="Pfam" id="PF03840">
    <property type="entry name" value="SecG"/>
    <property type="match status" value="1"/>
</dbReference>
<dbReference type="RefSeq" id="WP_211784285.1">
    <property type="nucleotide sequence ID" value="NZ_CP047289.1"/>
</dbReference>
<proteinExistence type="inferred from homology"/>
<evidence type="ECO:0000256" key="4">
    <source>
        <dbReference type="ARBA" id="ARBA00022448"/>
    </source>
</evidence>
<evidence type="ECO:0000256" key="5">
    <source>
        <dbReference type="ARBA" id="ARBA00022475"/>
    </source>
</evidence>
<evidence type="ECO:0000313" key="14">
    <source>
        <dbReference type="EMBL" id="QUS35035.1"/>
    </source>
</evidence>
<dbReference type="EMBL" id="CP047289">
    <property type="protein sequence ID" value="QUS35035.1"/>
    <property type="molecule type" value="Genomic_DNA"/>
</dbReference>
<keyword evidence="9 12" id="KW-0811">Translocation</keyword>
<dbReference type="PANTHER" id="PTHR34182:SF1">
    <property type="entry name" value="PROTEIN-EXPORT MEMBRANE PROTEIN SECG"/>
    <property type="match status" value="1"/>
</dbReference>
<comment type="similarity">
    <text evidence="2 12">Belongs to the SecG family.</text>
</comment>
<evidence type="ECO:0000313" key="15">
    <source>
        <dbReference type="Proteomes" id="UP000679284"/>
    </source>
</evidence>
<evidence type="ECO:0000256" key="9">
    <source>
        <dbReference type="ARBA" id="ARBA00023010"/>
    </source>
</evidence>
<evidence type="ECO:0000256" key="3">
    <source>
        <dbReference type="ARBA" id="ARBA00017876"/>
    </source>
</evidence>
<keyword evidence="15" id="KW-1185">Reference proteome</keyword>
<dbReference type="InterPro" id="IPR004692">
    <property type="entry name" value="SecG"/>
</dbReference>
<comment type="function">
    <text evidence="11 12">Involved in protein export. Participates in an early event of protein translocation.</text>
</comment>
<dbReference type="GO" id="GO:0015450">
    <property type="term" value="F:protein-transporting ATPase activity"/>
    <property type="evidence" value="ECO:0007669"/>
    <property type="project" value="UniProtKB-UniRule"/>
</dbReference>
<evidence type="ECO:0000256" key="8">
    <source>
        <dbReference type="ARBA" id="ARBA00022989"/>
    </source>
</evidence>
<keyword evidence="8 12" id="KW-1133">Transmembrane helix</keyword>
<feature type="compositionally biased region" description="Polar residues" evidence="13">
    <location>
        <begin position="105"/>
        <end position="118"/>
    </location>
</feature>
<keyword evidence="10 12" id="KW-0472">Membrane</keyword>
<dbReference type="Proteomes" id="UP000679284">
    <property type="component" value="Chromosome"/>
</dbReference>
<evidence type="ECO:0000256" key="12">
    <source>
        <dbReference type="RuleBase" id="RU365087"/>
    </source>
</evidence>
<dbReference type="KEGG" id="fap:GR316_01345"/>
<dbReference type="GO" id="GO:0065002">
    <property type="term" value="P:intracellular protein transmembrane transport"/>
    <property type="evidence" value="ECO:0007669"/>
    <property type="project" value="TreeGrafter"/>
</dbReference>
<accession>A0A8J8SJQ0</accession>
<dbReference type="PRINTS" id="PR01651">
    <property type="entry name" value="SECGEXPORT"/>
</dbReference>
<keyword evidence="7 12" id="KW-0653">Protein transport</keyword>
<dbReference type="GO" id="GO:0043952">
    <property type="term" value="P:protein transport by the Sec complex"/>
    <property type="evidence" value="ECO:0007669"/>
    <property type="project" value="TreeGrafter"/>
</dbReference>
<comment type="subcellular location">
    <subcellularLocation>
        <location evidence="1 12">Cell membrane</location>
        <topology evidence="1 12">Multi-pass membrane protein</topology>
    </subcellularLocation>
</comment>
<evidence type="ECO:0000256" key="6">
    <source>
        <dbReference type="ARBA" id="ARBA00022692"/>
    </source>
</evidence>
<sequence>MENVILTVHLILALVLVVIVLLQRSEGGGLGMGGSGGGAMTRRQAANALTRGTWIIAIAFICTSLALTIVAASNSSGTSVLDQIGVSGADSAAEPASDGSDLLPPSTSTAPSQGSGSLTPPRLDDAPAAPQTPGDAPASN</sequence>
<dbReference type="GO" id="GO:0005886">
    <property type="term" value="C:plasma membrane"/>
    <property type="evidence" value="ECO:0007669"/>
    <property type="project" value="UniProtKB-SubCell"/>
</dbReference>
<evidence type="ECO:0000256" key="13">
    <source>
        <dbReference type="SAM" id="MobiDB-lite"/>
    </source>
</evidence>
<evidence type="ECO:0000256" key="1">
    <source>
        <dbReference type="ARBA" id="ARBA00004651"/>
    </source>
</evidence>
<protein>
    <recommendedName>
        <fullName evidence="3 12">Protein-export membrane protein SecG</fullName>
    </recommendedName>
</protein>
<feature type="transmembrane region" description="Helical" evidence="12">
    <location>
        <begin position="51"/>
        <end position="72"/>
    </location>
</feature>
<keyword evidence="5 12" id="KW-1003">Cell membrane</keyword>
<keyword evidence="6 12" id="KW-0812">Transmembrane</keyword>
<gene>
    <name evidence="14" type="primary">secG</name>
    <name evidence="14" type="ORF">GR316_01345</name>
</gene>
<evidence type="ECO:0000256" key="11">
    <source>
        <dbReference type="ARBA" id="ARBA00025182"/>
    </source>
</evidence>
<evidence type="ECO:0000256" key="2">
    <source>
        <dbReference type="ARBA" id="ARBA00008445"/>
    </source>
</evidence>
<keyword evidence="4 12" id="KW-0813">Transport</keyword>
<comment type="caution">
    <text evidence="12">Lacks conserved residue(s) required for the propagation of feature annotation.</text>
</comment>
<dbReference type="GO" id="GO:0009306">
    <property type="term" value="P:protein secretion"/>
    <property type="evidence" value="ECO:0007669"/>
    <property type="project" value="UniProtKB-UniRule"/>
</dbReference>
<dbReference type="NCBIfam" id="TIGR00810">
    <property type="entry name" value="secG"/>
    <property type="match status" value="1"/>
</dbReference>